<name>A0A5N6REQ0_9ROSI</name>
<sequence length="98" mass="11083">MSFSRRWTAPSPRLAERLSRLERVSQDALLIVTVDSWSSLGFKMWAVPNLHRLIVTKWKVALFFSSGGDGSESLCKDFSLRRGRIMRESGYSASQADS</sequence>
<protein>
    <submittedName>
        <fullName evidence="1">Uncharacterized protein</fullName>
    </submittedName>
</protein>
<gene>
    <name evidence="1" type="ORF">FH972_014942</name>
</gene>
<evidence type="ECO:0000313" key="1">
    <source>
        <dbReference type="EMBL" id="KAE8076280.1"/>
    </source>
</evidence>
<accession>A0A5N6REQ0</accession>
<keyword evidence="2" id="KW-1185">Reference proteome</keyword>
<dbReference type="AlphaFoldDB" id="A0A5N6REQ0"/>
<dbReference type="Proteomes" id="UP000327013">
    <property type="component" value="Chromosome 6"/>
</dbReference>
<dbReference type="OrthoDB" id="1262810at2759"/>
<evidence type="ECO:0000313" key="2">
    <source>
        <dbReference type="Proteomes" id="UP000327013"/>
    </source>
</evidence>
<dbReference type="EMBL" id="CM017326">
    <property type="protein sequence ID" value="KAE8076280.1"/>
    <property type="molecule type" value="Genomic_DNA"/>
</dbReference>
<proteinExistence type="predicted"/>
<organism evidence="1 2">
    <name type="scientific">Carpinus fangiana</name>
    <dbReference type="NCBI Taxonomy" id="176857"/>
    <lineage>
        <taxon>Eukaryota</taxon>
        <taxon>Viridiplantae</taxon>
        <taxon>Streptophyta</taxon>
        <taxon>Embryophyta</taxon>
        <taxon>Tracheophyta</taxon>
        <taxon>Spermatophyta</taxon>
        <taxon>Magnoliopsida</taxon>
        <taxon>eudicotyledons</taxon>
        <taxon>Gunneridae</taxon>
        <taxon>Pentapetalae</taxon>
        <taxon>rosids</taxon>
        <taxon>fabids</taxon>
        <taxon>Fagales</taxon>
        <taxon>Betulaceae</taxon>
        <taxon>Carpinus</taxon>
    </lineage>
</organism>
<reference evidence="1 2" key="1">
    <citation type="submission" date="2019-06" db="EMBL/GenBank/DDBJ databases">
        <title>A chromosomal-level reference genome of Carpinus fangiana (Coryloideae, Betulaceae).</title>
        <authorList>
            <person name="Yang X."/>
            <person name="Wang Z."/>
            <person name="Zhang L."/>
            <person name="Hao G."/>
            <person name="Liu J."/>
            <person name="Yang Y."/>
        </authorList>
    </citation>
    <scope>NUCLEOTIDE SEQUENCE [LARGE SCALE GENOMIC DNA]</scope>
    <source>
        <strain evidence="1">Cfa_2016G</strain>
        <tissue evidence="1">Leaf</tissue>
    </source>
</reference>